<proteinExistence type="predicted"/>
<dbReference type="Pfam" id="PF10988">
    <property type="entry name" value="DUF2807"/>
    <property type="match status" value="1"/>
</dbReference>
<dbReference type="Proteomes" id="UP000663090">
    <property type="component" value="Chromosome"/>
</dbReference>
<dbReference type="InterPro" id="IPR021255">
    <property type="entry name" value="DUF2807"/>
</dbReference>
<keyword evidence="3" id="KW-1185">Reference proteome</keyword>
<accession>A0ABX7NBC4</accession>
<gene>
    <name evidence="2" type="ORF">JY572_07910</name>
</gene>
<dbReference type="RefSeq" id="WP_206717648.1">
    <property type="nucleotide sequence ID" value="NZ_CP071091.1"/>
</dbReference>
<evidence type="ECO:0000259" key="1">
    <source>
        <dbReference type="Pfam" id="PF10988"/>
    </source>
</evidence>
<dbReference type="EMBL" id="CP071091">
    <property type="protein sequence ID" value="QSQ15963.1"/>
    <property type="molecule type" value="Genomic_DNA"/>
</dbReference>
<protein>
    <submittedName>
        <fullName evidence="2">DUF2807 domain-containing protein</fullName>
    </submittedName>
</protein>
<name>A0ABX7NBC4_9BACT</name>
<evidence type="ECO:0000313" key="2">
    <source>
        <dbReference type="EMBL" id="QSQ15963.1"/>
    </source>
</evidence>
<reference evidence="2 3" key="1">
    <citation type="submission" date="2021-02" db="EMBL/GenBank/DDBJ databases">
        <title>De Novo genome assembly of isolated myxobacteria.</title>
        <authorList>
            <person name="Stevens D.C."/>
        </authorList>
    </citation>
    <scope>NUCLEOTIDE SEQUENCE [LARGE SCALE GENOMIC DNA]</scope>
    <source>
        <strain evidence="2 3">SCHIC003</strain>
    </source>
</reference>
<feature type="domain" description="Putative auto-transporter adhesin head GIN" evidence="1">
    <location>
        <begin position="40"/>
        <end position="227"/>
    </location>
</feature>
<dbReference type="PROSITE" id="PS51257">
    <property type="entry name" value="PROKAR_LIPOPROTEIN"/>
    <property type="match status" value="1"/>
</dbReference>
<organism evidence="2 3">
    <name type="scientific">Myxococcus landrumensis</name>
    <dbReference type="NCBI Taxonomy" id="2813577"/>
    <lineage>
        <taxon>Bacteria</taxon>
        <taxon>Pseudomonadati</taxon>
        <taxon>Myxococcota</taxon>
        <taxon>Myxococcia</taxon>
        <taxon>Myxococcales</taxon>
        <taxon>Cystobacterineae</taxon>
        <taxon>Myxococcaceae</taxon>
        <taxon>Myxococcus</taxon>
    </lineage>
</organism>
<dbReference type="Gene3D" id="2.160.20.120">
    <property type="match status" value="1"/>
</dbReference>
<evidence type="ECO:0000313" key="3">
    <source>
        <dbReference type="Proteomes" id="UP000663090"/>
    </source>
</evidence>
<sequence length="243" mass="25338">MRIGAQVGLVLLAASVAGCQGPHVSGSGRQIEEERTTPVFTRLEIEDGIGAYIEVDPDKPHSVRLVGDDNLVALMRTEHSGSRLKVHFPDHEIDSWDSPNALRVDIVVPSLEALGRSGGGALVDVSGTVDAEVFELSASGGGQIRLRGLRSDALEMSLSGSSNVILEGVATRLNASLSGASRVTGRELSTRDATLSTSGGGHVVLQVSQTLRVSASGGGRLQIIGHPEVLERDLSGGSTLTFE</sequence>